<dbReference type="Pfam" id="PF25408">
    <property type="entry name" value="AAA_lid_NAV1"/>
    <property type="match status" value="1"/>
</dbReference>
<comment type="similarity">
    <text evidence="1">Belongs to the Nav/unc-53 family.</text>
</comment>
<accession>A0AAE1G4F8</accession>
<sequence>MKEEEEGGKKNSRPLSKDFSAAHVNFQSKQRRTDDEGMSELGYATLPRGRRLPPTPNGALPHHHHLTSNNKNTNNNNNNCNGHLPNANHHLLNNIINNNNNNQHHHPHNNINNLINSHALFHGPNTGIVSNGGVGGSNAVGNGFSGMRAIHDGFATIRSGGNKRGRSRSSPSVTVPSTATTTSSPCHHPCCHPGTSPTWTMEPLWEERGGGQSHKATVARRDRSQLPWWEVATRRSRYRSCPTFSQASMVSALEQTMTNVTDRLERLASSPDLKETEAAELRKTAAVLRQQSSAVCQSVSSVCHPMERQLSCDSVSSVTSTVSGASMSSYASLGSHSLSAALTPHCSHLNHTHAKQNDATNATSQAKLKKRSWLRSSFRRAFGRHGRKRKQGSENGATEENPQELPLHHTVNTAVRHLPVPPSRCSQQQSAPANKKQGQPKLQRQQNVFEESEVLSRLHQELNEKDRALTETRLEVLSAQHQLQAQTDTIVKLQAELVGLREENKRLVTMMRGEHEASTEPLLSTLTHTFSTLTLKRPSGKGIGGLSQREDGRRVKVVLVNQPGLTSISQATGITLDPQHLTHIGNITVESKTTWDALDTKIVNTLKDYGNRVDPVSALGLDSGGCLLCYRVEGVVCGPSLPRPELLPCGYCVGSVDSLHVWLKGVIQKRDGENLGHLSAACFSSLIPAPSLTPLISLLVSHPRLVLAGPPASGKTHLAHTLAKLLVENSGRKSSEDTIKVFKVTGTNSLELCQFLSSIWPRGLSTSTRSTTSLSTVSSNPSSLSSTPPILSSTSSASTLSANSPSGSVHSSAASTLSASSITSSITNIETSSTSPPVVIILDDLHAAGGVVETLQRCLPTTVHTGPAIIATCCPTATLSTRLQIHCNFRWTTLSTQQEPVRGLLGRVLRRKVAAAEVAANTRLPDAHHLAEWLTRLWMHLNTLLSGHCGSNDVGVGPGLLTDCPLGQEETQVWFTEVWNTRLVPHIISTVRSSATANSTLLETWTDPLDWVLATYPWPNNASCGPDQLTRIPATDIRQKEGTLSVTRPTASHRPYTSYSLRQQNQTSESVYAVPQILPRPPAVIFTATHGTSQPVVTSRQKSDNSHATGQISVADTIGLENNAVKDNLWCNNSHEHNDNLATIRRARSKSCTTTTHQTLTVAGNGQNISVDQMVLKSDTGNKFTTGKLRVNTATKSQENISNRGLAVLTPVTTSGVILRNFIVNDKITTEDEDYLMDTDCLTDNTSDNTDESDLHSIISSDSRNHNHNMGSKTDLTMESDCKGKRTGPQSLDILAENVLNNNGLGPDCVKIIRGAGPKVDLRGLAQELTTTFKPVESAM</sequence>
<dbReference type="Proteomes" id="UP001286313">
    <property type="component" value="Unassembled WGS sequence"/>
</dbReference>
<feature type="region of interest" description="Disordered" evidence="4">
    <location>
        <begin position="1245"/>
        <end position="1284"/>
    </location>
</feature>
<reference evidence="6" key="1">
    <citation type="submission" date="2023-10" db="EMBL/GenBank/DDBJ databases">
        <title>Genome assemblies of two species of porcelain crab, Petrolisthes cinctipes and Petrolisthes manimaculis (Anomura: Porcellanidae).</title>
        <authorList>
            <person name="Angst P."/>
        </authorList>
    </citation>
    <scope>NUCLEOTIDE SEQUENCE</scope>
    <source>
        <strain evidence="6">PB745_01</strain>
        <tissue evidence="6">Gill</tissue>
    </source>
</reference>
<dbReference type="InterPro" id="IPR027417">
    <property type="entry name" value="P-loop_NTPase"/>
</dbReference>
<feature type="domain" description="AAA+ ATPase" evidence="5">
    <location>
        <begin position="701"/>
        <end position="944"/>
    </location>
</feature>
<comment type="caution">
    <text evidence="6">The sequence shown here is derived from an EMBL/GenBank/DDBJ whole genome shotgun (WGS) entry which is preliminary data.</text>
</comment>
<dbReference type="PANTHER" id="PTHR12784:SF28">
    <property type="entry name" value="PROTEIN SICKIE"/>
    <property type="match status" value="1"/>
</dbReference>
<feature type="region of interest" description="Disordered" evidence="4">
    <location>
        <begin position="1"/>
        <end position="71"/>
    </location>
</feature>
<keyword evidence="7" id="KW-1185">Reference proteome</keyword>
<evidence type="ECO:0000256" key="1">
    <source>
        <dbReference type="ARBA" id="ARBA00006255"/>
    </source>
</evidence>
<feature type="region of interest" description="Disordered" evidence="4">
    <location>
        <begin position="157"/>
        <end position="187"/>
    </location>
</feature>
<dbReference type="PANTHER" id="PTHR12784">
    <property type="entry name" value="STEERIN"/>
    <property type="match status" value="1"/>
</dbReference>
<protein>
    <recommendedName>
        <fullName evidence="5">AAA+ ATPase domain-containing protein</fullName>
    </recommendedName>
</protein>
<name>A0AAE1G4F8_PETCI</name>
<feature type="compositionally biased region" description="Basic residues" evidence="4">
    <location>
        <begin position="377"/>
        <end position="390"/>
    </location>
</feature>
<evidence type="ECO:0000313" key="7">
    <source>
        <dbReference type="Proteomes" id="UP001286313"/>
    </source>
</evidence>
<dbReference type="SUPFAM" id="SSF52540">
    <property type="entry name" value="P-loop containing nucleoside triphosphate hydrolases"/>
    <property type="match status" value="1"/>
</dbReference>
<organism evidence="6 7">
    <name type="scientific">Petrolisthes cinctipes</name>
    <name type="common">Flat porcelain crab</name>
    <dbReference type="NCBI Taxonomy" id="88211"/>
    <lineage>
        <taxon>Eukaryota</taxon>
        <taxon>Metazoa</taxon>
        <taxon>Ecdysozoa</taxon>
        <taxon>Arthropoda</taxon>
        <taxon>Crustacea</taxon>
        <taxon>Multicrustacea</taxon>
        <taxon>Malacostraca</taxon>
        <taxon>Eumalacostraca</taxon>
        <taxon>Eucarida</taxon>
        <taxon>Decapoda</taxon>
        <taxon>Pleocyemata</taxon>
        <taxon>Anomura</taxon>
        <taxon>Galatheoidea</taxon>
        <taxon>Porcellanidae</taxon>
        <taxon>Petrolisthes</taxon>
    </lineage>
</organism>
<dbReference type="Gene3D" id="3.40.50.300">
    <property type="entry name" value="P-loop containing nucleotide triphosphate hydrolases"/>
    <property type="match status" value="1"/>
</dbReference>
<feature type="region of interest" description="Disordered" evidence="4">
    <location>
        <begin position="418"/>
        <end position="446"/>
    </location>
</feature>
<dbReference type="InterPro" id="IPR057568">
    <property type="entry name" value="CortBP2_NAV1-like_AAA_lid"/>
</dbReference>
<evidence type="ECO:0000259" key="5">
    <source>
        <dbReference type="SMART" id="SM00382"/>
    </source>
</evidence>
<evidence type="ECO:0000313" key="6">
    <source>
        <dbReference type="EMBL" id="KAK3886258.1"/>
    </source>
</evidence>
<dbReference type="Pfam" id="PF23092">
    <property type="entry name" value="Ubiquitin_6"/>
    <property type="match status" value="1"/>
</dbReference>
<evidence type="ECO:0000256" key="2">
    <source>
        <dbReference type="ARBA" id="ARBA00023054"/>
    </source>
</evidence>
<feature type="region of interest" description="Disordered" evidence="4">
    <location>
        <begin position="766"/>
        <end position="790"/>
    </location>
</feature>
<evidence type="ECO:0000256" key="4">
    <source>
        <dbReference type="SAM" id="MobiDB-lite"/>
    </source>
</evidence>
<dbReference type="InterPro" id="IPR039041">
    <property type="entry name" value="Nav/unc-53"/>
</dbReference>
<dbReference type="GO" id="GO:0022008">
    <property type="term" value="P:neurogenesis"/>
    <property type="evidence" value="ECO:0007669"/>
    <property type="project" value="InterPro"/>
</dbReference>
<dbReference type="InterPro" id="IPR003593">
    <property type="entry name" value="AAA+_ATPase"/>
</dbReference>
<feature type="region of interest" description="Disordered" evidence="4">
    <location>
        <begin position="377"/>
        <end position="406"/>
    </location>
</feature>
<feature type="compositionally biased region" description="Polar residues" evidence="4">
    <location>
        <begin position="1258"/>
        <end position="1277"/>
    </location>
</feature>
<dbReference type="EMBL" id="JAWQEG010000718">
    <property type="protein sequence ID" value="KAK3886258.1"/>
    <property type="molecule type" value="Genomic_DNA"/>
</dbReference>
<dbReference type="SMART" id="SM00382">
    <property type="entry name" value="AAA"/>
    <property type="match status" value="1"/>
</dbReference>
<dbReference type="InterPro" id="IPR057126">
    <property type="entry name" value="NAV1-like_ubiquitin-like"/>
</dbReference>
<evidence type="ECO:0000256" key="3">
    <source>
        <dbReference type="SAM" id="Coils"/>
    </source>
</evidence>
<proteinExistence type="inferred from homology"/>
<feature type="compositionally biased region" description="Polar residues" evidence="4">
    <location>
        <begin position="424"/>
        <end position="446"/>
    </location>
</feature>
<keyword evidence="2 3" id="KW-0175">Coiled coil</keyword>
<feature type="coiled-coil region" evidence="3">
    <location>
        <begin position="455"/>
        <end position="510"/>
    </location>
</feature>
<feature type="compositionally biased region" description="Low complexity" evidence="4">
    <location>
        <begin position="168"/>
        <end position="185"/>
    </location>
</feature>
<gene>
    <name evidence="6" type="ORF">Pcinc_009583</name>
</gene>